<dbReference type="KEGG" id="aba:Acid345_2006"/>
<dbReference type="HOGENOM" id="CLU_058236_0_0_0"/>
<accession>Q1IQ43</accession>
<dbReference type="EMBL" id="CP000360">
    <property type="protein sequence ID" value="ABF41007.1"/>
    <property type="molecule type" value="Genomic_DNA"/>
</dbReference>
<dbReference type="EnsemblBacteria" id="ABF41007">
    <property type="protein sequence ID" value="ABF41007"/>
    <property type="gene ID" value="Acid345_2006"/>
</dbReference>
<name>Q1IQ43_KORVE</name>
<dbReference type="Proteomes" id="UP000002432">
    <property type="component" value="Chromosome"/>
</dbReference>
<evidence type="ECO:0000313" key="1">
    <source>
        <dbReference type="EMBL" id="ABF41007.1"/>
    </source>
</evidence>
<dbReference type="OrthoDB" id="9778153at2"/>
<dbReference type="RefSeq" id="WP_011522808.1">
    <property type="nucleotide sequence ID" value="NC_008009.1"/>
</dbReference>
<sequence>MTPTATTSALHALLEGLIDYAGLFPPAGLEMAKAVSNYARYKSGPHAWMLGRFIVPVARLDEFERAWHTEGEPADWRLSALITEVGSDLPLIQEFNATYGGDVQIDAVELKASTSSEIRALPGITGYVEVASASDPTELIAQMKHEKLRAKIRTGGLTADAFPQAGAIARFLRACAAAAIPFKATAGLHHPVRCVKPFTYEQGSAEGTMHGFLNVFLAAGFARKGYAVLFLERLLAEENPQAFRFAENGVHWGDAYLSAEELADLRTNFAIAFGSCSFEEPIADLQALRLLP</sequence>
<reference evidence="1 2" key="1">
    <citation type="journal article" date="2009" name="Appl. Environ. Microbiol.">
        <title>Three genomes from the phylum Acidobacteria provide insight into the lifestyles of these microorganisms in soils.</title>
        <authorList>
            <person name="Ward N.L."/>
            <person name="Challacombe J.F."/>
            <person name="Janssen P.H."/>
            <person name="Henrissat B."/>
            <person name="Coutinho P.M."/>
            <person name="Wu M."/>
            <person name="Xie G."/>
            <person name="Haft D.H."/>
            <person name="Sait M."/>
            <person name="Badger J."/>
            <person name="Barabote R.D."/>
            <person name="Bradley B."/>
            <person name="Brettin T.S."/>
            <person name="Brinkac L.M."/>
            <person name="Bruce D."/>
            <person name="Creasy T."/>
            <person name="Daugherty S.C."/>
            <person name="Davidsen T.M."/>
            <person name="DeBoy R.T."/>
            <person name="Detter J.C."/>
            <person name="Dodson R.J."/>
            <person name="Durkin A.S."/>
            <person name="Ganapathy A."/>
            <person name="Gwinn-Giglio M."/>
            <person name="Han C.S."/>
            <person name="Khouri H."/>
            <person name="Kiss H."/>
            <person name="Kothari S.P."/>
            <person name="Madupu R."/>
            <person name="Nelson K.E."/>
            <person name="Nelson W.C."/>
            <person name="Paulsen I."/>
            <person name="Penn K."/>
            <person name="Ren Q."/>
            <person name="Rosovitz M.J."/>
            <person name="Selengut J.D."/>
            <person name="Shrivastava S."/>
            <person name="Sullivan S.A."/>
            <person name="Tapia R."/>
            <person name="Thompson L.S."/>
            <person name="Watkins K.L."/>
            <person name="Yang Q."/>
            <person name="Yu C."/>
            <person name="Zafar N."/>
            <person name="Zhou L."/>
            <person name="Kuske C.R."/>
        </authorList>
    </citation>
    <scope>NUCLEOTIDE SEQUENCE [LARGE SCALE GENOMIC DNA]</scope>
    <source>
        <strain evidence="1 2">Ellin345</strain>
    </source>
</reference>
<protein>
    <submittedName>
        <fullName evidence="1">Uncharacterized protein</fullName>
    </submittedName>
</protein>
<dbReference type="eggNOG" id="COG0124">
    <property type="taxonomic scope" value="Bacteria"/>
</dbReference>
<keyword evidence="2" id="KW-1185">Reference proteome</keyword>
<gene>
    <name evidence="1" type="ordered locus">Acid345_2006</name>
</gene>
<organism evidence="1 2">
    <name type="scientific">Koribacter versatilis (strain Ellin345)</name>
    <dbReference type="NCBI Taxonomy" id="204669"/>
    <lineage>
        <taxon>Bacteria</taxon>
        <taxon>Pseudomonadati</taxon>
        <taxon>Acidobacteriota</taxon>
        <taxon>Terriglobia</taxon>
        <taxon>Terriglobales</taxon>
        <taxon>Candidatus Korobacteraceae</taxon>
        <taxon>Candidatus Korobacter</taxon>
    </lineage>
</organism>
<evidence type="ECO:0000313" key="2">
    <source>
        <dbReference type="Proteomes" id="UP000002432"/>
    </source>
</evidence>
<proteinExistence type="predicted"/>
<dbReference type="AlphaFoldDB" id="Q1IQ43"/>
<dbReference type="STRING" id="204669.Acid345_2006"/>